<reference evidence="1 2" key="1">
    <citation type="submission" date="2016-02" db="EMBL/GenBank/DDBJ databases">
        <title>Genome analysis of coral dinoflagellate symbionts highlights evolutionary adaptations to a symbiotic lifestyle.</title>
        <authorList>
            <person name="Aranda M."/>
            <person name="Li Y."/>
            <person name="Liew Y.J."/>
            <person name="Baumgarten S."/>
            <person name="Simakov O."/>
            <person name="Wilson M."/>
            <person name="Piel J."/>
            <person name="Ashoor H."/>
            <person name="Bougouffa S."/>
            <person name="Bajic V.B."/>
            <person name="Ryu T."/>
            <person name="Ravasi T."/>
            <person name="Bayer T."/>
            <person name="Micklem G."/>
            <person name="Kim H."/>
            <person name="Bhak J."/>
            <person name="Lajeunesse T.C."/>
            <person name="Voolstra C.R."/>
        </authorList>
    </citation>
    <scope>NUCLEOTIDE SEQUENCE [LARGE SCALE GENOMIC DNA]</scope>
    <source>
        <strain evidence="1 2">CCMP2467</strain>
    </source>
</reference>
<dbReference type="AlphaFoldDB" id="A0A1Q9BZ31"/>
<accession>A0A1Q9BZ31</accession>
<keyword evidence="2" id="KW-1185">Reference proteome</keyword>
<name>A0A1Q9BZ31_SYMMI</name>
<gene>
    <name evidence="1" type="ORF">AK812_SmicGene44197</name>
</gene>
<proteinExistence type="predicted"/>
<organism evidence="1 2">
    <name type="scientific">Symbiodinium microadriaticum</name>
    <name type="common">Dinoflagellate</name>
    <name type="synonym">Zooxanthella microadriatica</name>
    <dbReference type="NCBI Taxonomy" id="2951"/>
    <lineage>
        <taxon>Eukaryota</taxon>
        <taxon>Sar</taxon>
        <taxon>Alveolata</taxon>
        <taxon>Dinophyceae</taxon>
        <taxon>Suessiales</taxon>
        <taxon>Symbiodiniaceae</taxon>
        <taxon>Symbiodinium</taxon>
    </lineage>
</organism>
<protein>
    <submittedName>
        <fullName evidence="1">Uncharacterized protein</fullName>
    </submittedName>
</protein>
<dbReference type="OrthoDB" id="430341at2759"/>
<comment type="caution">
    <text evidence="1">The sequence shown here is derived from an EMBL/GenBank/DDBJ whole genome shotgun (WGS) entry which is preliminary data.</text>
</comment>
<dbReference type="EMBL" id="LSRX01002204">
    <property type="protein sequence ID" value="OLP75937.1"/>
    <property type="molecule type" value="Genomic_DNA"/>
</dbReference>
<sequence length="506" mass="57068">MAAISKRCPTYAQTAWDDLRTASADSSQGPDSRRPTLAVGKDTTIGAGEMRLNLDLAEFVQSALSHRMEPVLLHEWQASMQRRCLLHRFPCRLWHDFIYDWQEISASAQPQPGPSKRTVGRLVESHAMSLLLFLLEADWSVLLRQMLAPAEVLLLLQVYKSPNLKRLAWAQGILADAARLRRVMEPLKTMQLQFPGFHRPVDIRCTSGWTPPNPLDPLQTLGPVEDLLYWLDDFGLGAFSPVEAILVMNAWPAGATRQAAAALSDLLAESNSDFFFAAKLAQGYLTPDLQVGEGPDDSRPLAGTPPAAMSAIDYSKWDQFQVSSDEEIFGNPIPPQSPRQPVTAGPLAVADPWARGNPQVRREVAREEKILQKFVRQHPCPSEKALRRWLRHMSEAPMQNSEQQPTFTWVMKDMGWRSEHLAWFHYPSFRELWESAALPAAEAFSKQRRAGSNLYERGGKECMQFNFYALQHAMCGEDFHTDAPLPVYSYAKHLEHVWDGIGSWRA</sequence>
<evidence type="ECO:0000313" key="2">
    <source>
        <dbReference type="Proteomes" id="UP000186817"/>
    </source>
</evidence>
<dbReference type="Proteomes" id="UP000186817">
    <property type="component" value="Unassembled WGS sequence"/>
</dbReference>
<evidence type="ECO:0000313" key="1">
    <source>
        <dbReference type="EMBL" id="OLP75937.1"/>
    </source>
</evidence>